<protein>
    <recommendedName>
        <fullName evidence="4">Protein kinase domain-containing protein</fullName>
    </recommendedName>
</protein>
<name>A0A934I991_9MICO</name>
<reference evidence="2" key="1">
    <citation type="submission" date="2020-12" db="EMBL/GenBank/DDBJ databases">
        <title>Sanguibacter suaedae sp. nov., isolated from Suaeda aralocaspica.</title>
        <authorList>
            <person name="Ma Q."/>
        </authorList>
    </citation>
    <scope>NUCLEOTIDE SEQUENCE</scope>
    <source>
        <strain evidence="2">YZGR15</strain>
    </source>
</reference>
<gene>
    <name evidence="2" type="ORF">JAV76_04515</name>
</gene>
<dbReference type="AlphaFoldDB" id="A0A934I991"/>
<evidence type="ECO:0008006" key="4">
    <source>
        <dbReference type="Google" id="ProtNLM"/>
    </source>
</evidence>
<accession>A0A934I991</accession>
<dbReference type="EMBL" id="JAEINH010000003">
    <property type="protein sequence ID" value="MBI9114277.1"/>
    <property type="molecule type" value="Genomic_DNA"/>
</dbReference>
<comment type="caution">
    <text evidence="2">The sequence shown here is derived from an EMBL/GenBank/DDBJ whole genome shotgun (WGS) entry which is preliminary data.</text>
</comment>
<evidence type="ECO:0000313" key="3">
    <source>
        <dbReference type="Proteomes" id="UP000602087"/>
    </source>
</evidence>
<feature type="region of interest" description="Disordered" evidence="1">
    <location>
        <begin position="263"/>
        <end position="307"/>
    </location>
</feature>
<feature type="compositionally biased region" description="Basic and acidic residues" evidence="1">
    <location>
        <begin position="32"/>
        <end position="50"/>
    </location>
</feature>
<organism evidence="2 3">
    <name type="scientific">Sanguibacter suaedae</name>
    <dbReference type="NCBI Taxonomy" id="2795737"/>
    <lineage>
        <taxon>Bacteria</taxon>
        <taxon>Bacillati</taxon>
        <taxon>Actinomycetota</taxon>
        <taxon>Actinomycetes</taxon>
        <taxon>Micrococcales</taxon>
        <taxon>Sanguibacteraceae</taxon>
        <taxon>Sanguibacter</taxon>
    </lineage>
</organism>
<dbReference type="RefSeq" id="WP_198732840.1">
    <property type="nucleotide sequence ID" value="NZ_JAEINH010000003.1"/>
</dbReference>
<dbReference type="Proteomes" id="UP000602087">
    <property type="component" value="Unassembled WGS sequence"/>
</dbReference>
<evidence type="ECO:0000313" key="2">
    <source>
        <dbReference type="EMBL" id="MBI9114277.1"/>
    </source>
</evidence>
<proteinExistence type="predicted"/>
<evidence type="ECO:0000256" key="1">
    <source>
        <dbReference type="SAM" id="MobiDB-lite"/>
    </source>
</evidence>
<keyword evidence="3" id="KW-1185">Reference proteome</keyword>
<sequence>MHALTDPQLEVLAAAGYVPADPCPLTGRARVRRPEARTGADRGGTDRDTGHGPVPGATHVVQIVRYDEEVTRQVLKDHLARWRDVDDPGLERLMDAVDLGDRAAVVTHPTDSHDLAHLVREEGPLTAGHTSTLLVVLGRTLARLHAAGLHYGPITTSAVLLGHGEPVLTVPLPAHDPRPIASSAVEDAYHLASLARSVMAETYGPSAPPGDLGPLRALARLVTSTLGDAQDRPGVGTLAARSHAVAPCRPLVIRGVADRTALAAGGSGHEPSGPATHARATQDDTGASGSPRPGLRALGDPPERRRRPPARLVVACAVGALVVGAGAALAARHDAPAVVAQDVTVDGAASDTPRDVTVSDAAEELTQARFDVLMEISAGTAAADAWDRVTVPGSPAHAQAVMLAEELIEGEVLSDLSTEVVSVEVLEEVDGHARVEVVYVLGGYTVESADGTRSVAAEPSREVVLDLVRTDQGWRVGSVTEPSA</sequence>
<feature type="region of interest" description="Disordered" evidence="1">
    <location>
        <begin position="23"/>
        <end position="55"/>
    </location>
</feature>